<evidence type="ECO:0000256" key="13">
    <source>
        <dbReference type="ARBA" id="ARBA00024827"/>
    </source>
</evidence>
<comment type="catalytic activity">
    <reaction evidence="1">
        <text>ATP + protein L-histidine = ADP + protein N-phospho-L-histidine.</text>
        <dbReference type="EC" id="2.7.13.3"/>
    </reaction>
</comment>
<feature type="transmembrane region" description="Helical" evidence="15">
    <location>
        <begin position="90"/>
        <end position="112"/>
    </location>
</feature>
<keyword evidence="15" id="KW-0812">Transmembrane</keyword>
<dbReference type="SMART" id="SM00387">
    <property type="entry name" value="HATPase_c"/>
    <property type="match status" value="1"/>
</dbReference>
<feature type="domain" description="Histidine kinase/HSP90-like ATPase" evidence="16">
    <location>
        <begin position="565"/>
        <end position="657"/>
    </location>
</feature>
<evidence type="ECO:0000256" key="9">
    <source>
        <dbReference type="ARBA" id="ARBA00022777"/>
    </source>
</evidence>
<comment type="cofactor">
    <cofactor evidence="2">
        <name>[4Fe-4S] cluster</name>
        <dbReference type="ChEBI" id="CHEBI:49883"/>
    </cofactor>
</comment>
<keyword evidence="9 17" id="KW-0418">Kinase</keyword>
<evidence type="ECO:0000256" key="7">
    <source>
        <dbReference type="ARBA" id="ARBA00022490"/>
    </source>
</evidence>
<dbReference type="GO" id="GO:0016020">
    <property type="term" value="C:membrane"/>
    <property type="evidence" value="ECO:0007669"/>
    <property type="project" value="InterPro"/>
</dbReference>
<feature type="transmembrane region" description="Helical" evidence="15">
    <location>
        <begin position="55"/>
        <end position="78"/>
    </location>
</feature>
<keyword evidence="7" id="KW-0963">Cytoplasm</keyword>
<dbReference type="EMBL" id="MOMC01000013">
    <property type="protein sequence ID" value="ONH32179.1"/>
    <property type="molecule type" value="Genomic_DNA"/>
</dbReference>
<feature type="transmembrane region" description="Helical" evidence="15">
    <location>
        <begin position="162"/>
        <end position="189"/>
    </location>
</feature>
<evidence type="ECO:0000313" key="17">
    <source>
        <dbReference type="EMBL" id="ONH32179.1"/>
    </source>
</evidence>
<comment type="subcellular location">
    <subcellularLocation>
        <location evidence="3">Cytoplasm</location>
    </subcellularLocation>
</comment>
<dbReference type="CDD" id="cd16917">
    <property type="entry name" value="HATPase_UhpB-NarQ-NarX-like"/>
    <property type="match status" value="1"/>
</dbReference>
<keyword evidence="8" id="KW-0808">Transferase</keyword>
<reference evidence="18" key="1">
    <citation type="submission" date="2016-10" db="EMBL/GenBank/DDBJ databases">
        <title>Frankia sp. NRRL B-16386 Genome sequencing.</title>
        <authorList>
            <person name="Ghodhbane-Gtari F."/>
            <person name="Swanson E."/>
            <person name="Gueddou A."/>
            <person name="Hezbri K."/>
            <person name="Ktari K."/>
            <person name="Nouioui I."/>
            <person name="Morris K."/>
            <person name="Simpson S."/>
            <person name="Abebe-Akele F."/>
            <person name="Thomas K."/>
            <person name="Gtari M."/>
            <person name="Tisa L.S."/>
        </authorList>
    </citation>
    <scope>NUCLEOTIDE SEQUENCE [LARGE SCALE GENOMIC DNA]</scope>
    <source>
        <strain evidence="18">NRRL B-16386</strain>
    </source>
</reference>
<gene>
    <name evidence="17" type="ORF">BL253_06235</name>
</gene>
<evidence type="ECO:0000259" key="16">
    <source>
        <dbReference type="SMART" id="SM00387"/>
    </source>
</evidence>
<keyword evidence="6" id="KW-0479">Metal-binding</keyword>
<dbReference type="GO" id="GO:0005737">
    <property type="term" value="C:cytoplasm"/>
    <property type="evidence" value="ECO:0007669"/>
    <property type="project" value="UniProtKB-SubCell"/>
</dbReference>
<protein>
    <recommendedName>
        <fullName evidence="5">Oxygen sensor histidine kinase NreB</fullName>
        <ecNumber evidence="4">2.7.13.3</ecNumber>
    </recommendedName>
    <alternativeName>
        <fullName evidence="14">Nitrogen regulation protein B</fullName>
    </alternativeName>
</protein>
<feature type="transmembrane region" description="Helical" evidence="15">
    <location>
        <begin position="235"/>
        <end position="254"/>
    </location>
</feature>
<evidence type="ECO:0000256" key="15">
    <source>
        <dbReference type="SAM" id="Phobius"/>
    </source>
</evidence>
<feature type="transmembrane region" description="Helical" evidence="15">
    <location>
        <begin position="266"/>
        <end position="288"/>
    </location>
</feature>
<evidence type="ECO:0000313" key="18">
    <source>
        <dbReference type="Proteomes" id="UP000188929"/>
    </source>
</evidence>
<keyword evidence="10" id="KW-0408">Iron</keyword>
<dbReference type="InterPro" id="IPR011712">
    <property type="entry name" value="Sig_transdc_His_kin_sub3_dim/P"/>
</dbReference>
<dbReference type="EC" id="2.7.13.3" evidence="4"/>
<evidence type="ECO:0000256" key="10">
    <source>
        <dbReference type="ARBA" id="ARBA00023004"/>
    </source>
</evidence>
<feature type="transmembrane region" description="Helical" evidence="15">
    <location>
        <begin position="201"/>
        <end position="223"/>
    </location>
</feature>
<dbReference type="GO" id="GO:0000155">
    <property type="term" value="F:phosphorelay sensor kinase activity"/>
    <property type="evidence" value="ECO:0007669"/>
    <property type="project" value="InterPro"/>
</dbReference>
<dbReference type="GO" id="GO:0046983">
    <property type="term" value="F:protein dimerization activity"/>
    <property type="evidence" value="ECO:0007669"/>
    <property type="project" value="InterPro"/>
</dbReference>
<dbReference type="InterPro" id="IPR004358">
    <property type="entry name" value="Sig_transdc_His_kin-like_C"/>
</dbReference>
<proteinExistence type="predicted"/>
<dbReference type="Gene3D" id="1.20.5.1930">
    <property type="match status" value="1"/>
</dbReference>
<evidence type="ECO:0000256" key="6">
    <source>
        <dbReference type="ARBA" id="ARBA00022485"/>
    </source>
</evidence>
<evidence type="ECO:0000256" key="11">
    <source>
        <dbReference type="ARBA" id="ARBA00023012"/>
    </source>
</evidence>
<evidence type="ECO:0000256" key="4">
    <source>
        <dbReference type="ARBA" id="ARBA00012438"/>
    </source>
</evidence>
<evidence type="ECO:0000256" key="3">
    <source>
        <dbReference type="ARBA" id="ARBA00004496"/>
    </source>
</evidence>
<keyword evidence="6" id="KW-0004">4Fe-4S</keyword>
<dbReference type="InterPro" id="IPR050482">
    <property type="entry name" value="Sensor_HK_TwoCompSys"/>
</dbReference>
<dbReference type="Proteomes" id="UP000188929">
    <property type="component" value="Unassembled WGS sequence"/>
</dbReference>
<keyword evidence="12" id="KW-0411">Iron-sulfur</keyword>
<dbReference type="Gene3D" id="3.30.565.10">
    <property type="entry name" value="Histidine kinase-like ATPase, C-terminal domain"/>
    <property type="match status" value="1"/>
</dbReference>
<accession>A0A1V2IGY7</accession>
<keyword evidence="15" id="KW-1133">Transmembrane helix</keyword>
<evidence type="ECO:0000256" key="5">
    <source>
        <dbReference type="ARBA" id="ARBA00017322"/>
    </source>
</evidence>
<comment type="function">
    <text evidence="13">Member of the two-component regulatory system NreB/NreC involved in the control of dissimilatory nitrate/nitrite reduction in response to oxygen. NreB functions as a direct oxygen sensor histidine kinase which is autophosphorylated, in the absence of oxygen, probably at the conserved histidine residue, and transfers its phosphate group probably to a conserved aspartate residue of NreC. NreB/NreC activates the expression of the nitrate (narGHJI) and nitrite (nir) reductase operons, as well as the putative nitrate transporter gene narT.</text>
</comment>
<dbReference type="InterPro" id="IPR036890">
    <property type="entry name" value="HATPase_C_sf"/>
</dbReference>
<dbReference type="AlphaFoldDB" id="A0A1V2IGY7"/>
<comment type="caution">
    <text evidence="17">The sequence shown here is derived from an EMBL/GenBank/DDBJ whole genome shotgun (WGS) entry which is preliminary data.</text>
</comment>
<keyword evidence="11" id="KW-0902">Two-component regulatory system</keyword>
<dbReference type="GO" id="GO:0051539">
    <property type="term" value="F:4 iron, 4 sulfur cluster binding"/>
    <property type="evidence" value="ECO:0007669"/>
    <property type="project" value="UniProtKB-KW"/>
</dbReference>
<evidence type="ECO:0000256" key="12">
    <source>
        <dbReference type="ARBA" id="ARBA00023014"/>
    </source>
</evidence>
<keyword evidence="15" id="KW-0472">Membrane</keyword>
<dbReference type="PANTHER" id="PTHR24421">
    <property type="entry name" value="NITRATE/NITRITE SENSOR PROTEIN NARX-RELATED"/>
    <property type="match status" value="1"/>
</dbReference>
<evidence type="ECO:0000256" key="14">
    <source>
        <dbReference type="ARBA" id="ARBA00030800"/>
    </source>
</evidence>
<dbReference type="Pfam" id="PF07730">
    <property type="entry name" value="HisKA_3"/>
    <property type="match status" value="1"/>
</dbReference>
<evidence type="ECO:0000256" key="8">
    <source>
        <dbReference type="ARBA" id="ARBA00022679"/>
    </source>
</evidence>
<dbReference type="STRING" id="1834516.BL253_06235"/>
<name>A0A1V2IGY7_9ACTN</name>
<dbReference type="SUPFAM" id="SSF55874">
    <property type="entry name" value="ATPase domain of HSP90 chaperone/DNA topoisomerase II/histidine kinase"/>
    <property type="match status" value="1"/>
</dbReference>
<organism evidence="17 18">
    <name type="scientific">Pseudofrankia asymbiotica</name>
    <dbReference type="NCBI Taxonomy" id="1834516"/>
    <lineage>
        <taxon>Bacteria</taxon>
        <taxon>Bacillati</taxon>
        <taxon>Actinomycetota</taxon>
        <taxon>Actinomycetes</taxon>
        <taxon>Frankiales</taxon>
        <taxon>Frankiaceae</taxon>
        <taxon>Pseudofrankia</taxon>
    </lineage>
</organism>
<sequence>MSIGCAAGAIALHGYVADRTAHRTVLSNADLVLGTAFPLVAALVLVYQPRSRVGWVLLSTALTGPYLLATQYAALALVPGQAGLPGQAVATWFAVWGYVPYMVLWGLVPLLFPDGRLPSARWRRVAAVLIALIACHLTARMLSPTSTDVSRELMNPLAVDGATWLLYTTVITAYLIMLGGGLAGLVAVVTRLRRSAGVERARLQWLVAGMVGLVGATLVGLLLEGSSDSDGLSMGVGMLLLVAAIGAGAIRHRLFDIGAALSRTVVYGLLTAFLLFAYAATVASAGALIPGQRIAYGVLAVAALVAAAARDQVQRFVDRLLFGSARDPYAVLAVLQGRLDLATGPIDALAQLAEGVRGALKVPYVAIHPADERLMTIETGAPVDAVERAALHARSERVGTLVVGRRHPADEFNGAERAMFDDVARRAGDLLDAAATQHDLRRSRDRLVAAREEERRRLRRDLHDSIGPQLAAMAMQLDSLTDGLEERADPAAAKAALIRDRLRGTVREIRHVVENLRPPALDDGGLTVALGQLVAPFAPIVALDLSDGSADGQPGSQPGGTLPAATEVAAYRIVAEAVTNAVRHSACERCTVHVRQEPPWLVVEVVDDGVGLAADAVPGVGLQSIRERAGEVGGRLEVRRAAEGRGTVVRARLPLGERRAA</sequence>
<dbReference type="PRINTS" id="PR00344">
    <property type="entry name" value="BCTRLSENSOR"/>
</dbReference>
<keyword evidence="18" id="KW-1185">Reference proteome</keyword>
<evidence type="ECO:0000256" key="2">
    <source>
        <dbReference type="ARBA" id="ARBA00001966"/>
    </source>
</evidence>
<dbReference type="InterPro" id="IPR003594">
    <property type="entry name" value="HATPase_dom"/>
</dbReference>
<feature type="transmembrane region" description="Helical" evidence="15">
    <location>
        <begin position="124"/>
        <end position="142"/>
    </location>
</feature>
<feature type="transmembrane region" description="Helical" evidence="15">
    <location>
        <begin position="31"/>
        <end position="48"/>
    </location>
</feature>
<dbReference type="Pfam" id="PF02518">
    <property type="entry name" value="HATPase_c"/>
    <property type="match status" value="1"/>
</dbReference>
<evidence type="ECO:0000256" key="1">
    <source>
        <dbReference type="ARBA" id="ARBA00000085"/>
    </source>
</evidence>